<evidence type="ECO:0000313" key="14">
    <source>
        <dbReference type="Proteomes" id="UP000267464"/>
    </source>
</evidence>
<keyword evidence="8" id="KW-0626">Porin</keyword>
<gene>
    <name evidence="13" type="ORF">DZC73_04475</name>
</gene>
<comment type="caution">
    <text evidence="13">The sequence shown here is derived from an EMBL/GenBank/DDBJ whole genome shotgun (WGS) entry which is preliminary data.</text>
</comment>
<reference evidence="13 14" key="1">
    <citation type="submission" date="2018-08" db="EMBL/GenBank/DDBJ databases">
        <authorList>
            <person name="Khan S.A."/>
            <person name="Jeon C.O."/>
            <person name="Chun B.H."/>
            <person name="Jeong S.E."/>
        </authorList>
    </citation>
    <scope>NUCLEOTIDE SEQUENCE [LARGE SCALE GENOMIC DNA]</scope>
    <source>
        <strain evidence="13 14">S-16</strain>
    </source>
</reference>
<dbReference type="Proteomes" id="UP000267464">
    <property type="component" value="Unassembled WGS sequence"/>
</dbReference>
<dbReference type="InterPro" id="IPR033900">
    <property type="entry name" value="Gram_neg_porin_domain"/>
</dbReference>
<evidence type="ECO:0000256" key="4">
    <source>
        <dbReference type="ARBA" id="ARBA00022452"/>
    </source>
</evidence>
<dbReference type="GO" id="GO:0009279">
    <property type="term" value="C:cell outer membrane"/>
    <property type="evidence" value="ECO:0007669"/>
    <property type="project" value="UniProtKB-SubCell"/>
</dbReference>
<dbReference type="EMBL" id="QUSW01000001">
    <property type="protein sequence ID" value="RQP26290.1"/>
    <property type="molecule type" value="Genomic_DNA"/>
</dbReference>
<evidence type="ECO:0000256" key="6">
    <source>
        <dbReference type="ARBA" id="ARBA00022729"/>
    </source>
</evidence>
<dbReference type="SUPFAM" id="SSF56935">
    <property type="entry name" value="Porins"/>
    <property type="match status" value="1"/>
</dbReference>
<proteinExistence type="predicted"/>
<dbReference type="InterPro" id="IPR050298">
    <property type="entry name" value="Gram-neg_bact_OMP"/>
</dbReference>
<evidence type="ECO:0000256" key="1">
    <source>
        <dbReference type="ARBA" id="ARBA00004571"/>
    </source>
</evidence>
<evidence type="ECO:0000313" key="13">
    <source>
        <dbReference type="EMBL" id="RQP26290.1"/>
    </source>
</evidence>
<dbReference type="InterPro" id="IPR023614">
    <property type="entry name" value="Porin_dom_sf"/>
</dbReference>
<keyword evidence="10" id="KW-0998">Cell outer membrane</keyword>
<name>A0A3N7HVA4_9BURK</name>
<evidence type="ECO:0000256" key="9">
    <source>
        <dbReference type="ARBA" id="ARBA00023136"/>
    </source>
</evidence>
<reference evidence="13 14" key="2">
    <citation type="submission" date="2018-12" db="EMBL/GenBank/DDBJ databases">
        <title>Rhizobacter gummiphilus sp. nov., a rubber-degrading bacterium isolated from the soil of a botanical garden in Japan.</title>
        <authorList>
            <person name="Shunsuke S.S."/>
        </authorList>
    </citation>
    <scope>NUCLEOTIDE SEQUENCE [LARGE SCALE GENOMIC DNA]</scope>
    <source>
        <strain evidence="13 14">S-16</strain>
    </source>
</reference>
<protein>
    <submittedName>
        <fullName evidence="13">Porin</fullName>
    </submittedName>
</protein>
<feature type="chain" id="PRO_5018137843" evidence="11">
    <location>
        <begin position="36"/>
        <end position="335"/>
    </location>
</feature>
<feature type="domain" description="Porin" evidence="12">
    <location>
        <begin position="24"/>
        <end position="315"/>
    </location>
</feature>
<evidence type="ECO:0000256" key="3">
    <source>
        <dbReference type="ARBA" id="ARBA00022448"/>
    </source>
</evidence>
<dbReference type="PANTHER" id="PTHR34501:SF9">
    <property type="entry name" value="MAJOR OUTER MEMBRANE PROTEIN P.IA"/>
    <property type="match status" value="1"/>
</dbReference>
<dbReference type="AlphaFoldDB" id="A0A3N7HVA4"/>
<evidence type="ECO:0000256" key="5">
    <source>
        <dbReference type="ARBA" id="ARBA00022692"/>
    </source>
</evidence>
<dbReference type="GO" id="GO:0006811">
    <property type="term" value="P:monoatomic ion transport"/>
    <property type="evidence" value="ECO:0007669"/>
    <property type="project" value="UniProtKB-KW"/>
</dbReference>
<organism evidence="13 14">
    <name type="scientific">Piscinibacter terrae</name>
    <dbReference type="NCBI Taxonomy" id="2496871"/>
    <lineage>
        <taxon>Bacteria</taxon>
        <taxon>Pseudomonadati</taxon>
        <taxon>Pseudomonadota</taxon>
        <taxon>Betaproteobacteria</taxon>
        <taxon>Burkholderiales</taxon>
        <taxon>Sphaerotilaceae</taxon>
        <taxon>Piscinibacter</taxon>
    </lineage>
</organism>
<evidence type="ECO:0000256" key="8">
    <source>
        <dbReference type="ARBA" id="ARBA00023114"/>
    </source>
</evidence>
<evidence type="ECO:0000256" key="11">
    <source>
        <dbReference type="SAM" id="SignalP"/>
    </source>
</evidence>
<sequence length="335" mass="35052">MTSLTRKSINLETFFMNKRVLSGLAALAACTGAWAEPSVTVFGFLEAQVGRQTQNAPGTQLYDMGGSRLGFKGDEDLGGGLKASFYLEHRLNPDDGTVGGGATFWKGGSWVGLSSEGMGSVKLGRWWSQAFLKSQYASDPFGMGTLGEGSYPTVGCGPAFSGGCLGAFWVNNSVSYENSFGPVSFGAQYSVEAVGTGGKHPVNFGVSYGDGPLYLGAGYEASNDGSSDERWTSLAATYDFGAVKLYGGYGSGQDAAQVKRKNLIVGFTAPVGAGQVIGSYNTQDQGGVKVEQLLSLGYKYFLSKRTNVFAVVASDSKAPTGTNKSGYALGVFHSF</sequence>
<keyword evidence="5" id="KW-0812">Transmembrane</keyword>
<dbReference type="Gene3D" id="2.40.160.10">
    <property type="entry name" value="Porin"/>
    <property type="match status" value="1"/>
</dbReference>
<keyword evidence="4" id="KW-1134">Transmembrane beta strand</keyword>
<keyword evidence="14" id="KW-1185">Reference proteome</keyword>
<dbReference type="PROSITE" id="PS51257">
    <property type="entry name" value="PROKAR_LIPOPROTEIN"/>
    <property type="match status" value="1"/>
</dbReference>
<feature type="signal peptide" evidence="11">
    <location>
        <begin position="1"/>
        <end position="35"/>
    </location>
</feature>
<comment type="subcellular location">
    <subcellularLocation>
        <location evidence="1">Cell outer membrane</location>
        <topology evidence="1">Multi-pass membrane protein</topology>
    </subcellularLocation>
</comment>
<dbReference type="GO" id="GO:0046930">
    <property type="term" value="C:pore complex"/>
    <property type="evidence" value="ECO:0007669"/>
    <property type="project" value="UniProtKB-KW"/>
</dbReference>
<dbReference type="GO" id="GO:0015288">
    <property type="term" value="F:porin activity"/>
    <property type="evidence" value="ECO:0007669"/>
    <property type="project" value="UniProtKB-KW"/>
</dbReference>
<evidence type="ECO:0000256" key="10">
    <source>
        <dbReference type="ARBA" id="ARBA00023237"/>
    </source>
</evidence>
<accession>A0A3N7HVA4</accession>
<keyword evidence="7" id="KW-0406">Ion transport</keyword>
<keyword evidence="6 11" id="KW-0732">Signal</keyword>
<dbReference type="PANTHER" id="PTHR34501">
    <property type="entry name" value="PROTEIN YDDL-RELATED"/>
    <property type="match status" value="1"/>
</dbReference>
<keyword evidence="3" id="KW-0813">Transport</keyword>
<dbReference type="CDD" id="cd00342">
    <property type="entry name" value="gram_neg_porins"/>
    <property type="match status" value="1"/>
</dbReference>
<evidence type="ECO:0000259" key="12">
    <source>
        <dbReference type="Pfam" id="PF13609"/>
    </source>
</evidence>
<comment type="subunit">
    <text evidence="2">Homotrimer.</text>
</comment>
<evidence type="ECO:0000256" key="2">
    <source>
        <dbReference type="ARBA" id="ARBA00011233"/>
    </source>
</evidence>
<dbReference type="Pfam" id="PF13609">
    <property type="entry name" value="Porin_4"/>
    <property type="match status" value="1"/>
</dbReference>
<evidence type="ECO:0000256" key="7">
    <source>
        <dbReference type="ARBA" id="ARBA00023065"/>
    </source>
</evidence>
<keyword evidence="9" id="KW-0472">Membrane</keyword>